<feature type="non-terminal residue" evidence="2">
    <location>
        <position position="1"/>
    </location>
</feature>
<reference evidence="2" key="1">
    <citation type="submission" date="2020-08" db="EMBL/GenBank/DDBJ databases">
        <title>Multicomponent nature underlies the extraordinary mechanical properties of spider dragline silk.</title>
        <authorList>
            <person name="Kono N."/>
            <person name="Nakamura H."/>
            <person name="Mori M."/>
            <person name="Yoshida Y."/>
            <person name="Ohtoshi R."/>
            <person name="Malay A.D."/>
            <person name="Moran D.A.P."/>
            <person name="Tomita M."/>
            <person name="Numata K."/>
            <person name="Arakawa K."/>
        </authorList>
    </citation>
    <scope>NUCLEOTIDE SEQUENCE</scope>
</reference>
<sequence length="81" mass="9301">GGKRGLRPTGSRKWWTKDSQPHGTAPIRHFRFQSGNLNDSGWFAQRPASLGLLMLSRCARQCVFVSRIFVWVKNLLDFLLK</sequence>
<dbReference type="EMBL" id="BMAW01094980">
    <property type="protein sequence ID" value="GFS68198.1"/>
    <property type="molecule type" value="Genomic_DNA"/>
</dbReference>
<protein>
    <submittedName>
        <fullName evidence="2">Uncharacterized protein</fullName>
    </submittedName>
</protein>
<keyword evidence="3" id="KW-1185">Reference proteome</keyword>
<dbReference type="OrthoDB" id="10594441at2759"/>
<gene>
    <name evidence="2" type="ORF">NPIL_660641</name>
</gene>
<feature type="region of interest" description="Disordered" evidence="1">
    <location>
        <begin position="1"/>
        <end position="22"/>
    </location>
</feature>
<name>A0A8X6SXZ2_NEPPI</name>
<evidence type="ECO:0000313" key="2">
    <source>
        <dbReference type="EMBL" id="GFS68198.1"/>
    </source>
</evidence>
<proteinExistence type="predicted"/>
<accession>A0A8X6SXZ2</accession>
<evidence type="ECO:0000256" key="1">
    <source>
        <dbReference type="SAM" id="MobiDB-lite"/>
    </source>
</evidence>
<evidence type="ECO:0000313" key="3">
    <source>
        <dbReference type="Proteomes" id="UP000887013"/>
    </source>
</evidence>
<comment type="caution">
    <text evidence="2">The sequence shown here is derived from an EMBL/GenBank/DDBJ whole genome shotgun (WGS) entry which is preliminary data.</text>
</comment>
<dbReference type="AlphaFoldDB" id="A0A8X6SXZ2"/>
<dbReference type="Proteomes" id="UP000887013">
    <property type="component" value="Unassembled WGS sequence"/>
</dbReference>
<organism evidence="2 3">
    <name type="scientific">Nephila pilipes</name>
    <name type="common">Giant wood spider</name>
    <name type="synonym">Nephila maculata</name>
    <dbReference type="NCBI Taxonomy" id="299642"/>
    <lineage>
        <taxon>Eukaryota</taxon>
        <taxon>Metazoa</taxon>
        <taxon>Ecdysozoa</taxon>
        <taxon>Arthropoda</taxon>
        <taxon>Chelicerata</taxon>
        <taxon>Arachnida</taxon>
        <taxon>Araneae</taxon>
        <taxon>Araneomorphae</taxon>
        <taxon>Entelegynae</taxon>
        <taxon>Araneoidea</taxon>
        <taxon>Nephilidae</taxon>
        <taxon>Nephila</taxon>
    </lineage>
</organism>